<sequence length="237" mass="28161">MKLFRNQRRKLLKNKKIGNYLAYAIGEIVLVVIGILIAVSLNNWNESRKEKQQLANIYNSITNDLNNDLEEIDKIQSFYKTAAPLYSKILNDSVTRIEYLLNPQLTYLTIGFPEITFNKRGYNQLTDFNIDNFQDSLPTQIIAFYTERLREIKIDDDLRANDFQENYSHYKKNYEWWADLISMKGSQEFIEYAITDPDYKNRVASVYFVTYKVFLPELKKFKEQAEVILEEIEKRKE</sequence>
<reference evidence="2 3" key="1">
    <citation type="journal article" date="2013" name="Int. J. Syst. Evol. Microbiol.">
        <title>Kordia antarctica sp. nov., isolated from Antarctic seawater.</title>
        <authorList>
            <person name="Baek K."/>
            <person name="Choi A."/>
            <person name="Kang I."/>
            <person name="Lee K."/>
            <person name="Cho J.C."/>
        </authorList>
    </citation>
    <scope>NUCLEOTIDE SEQUENCE [LARGE SCALE GENOMIC DNA]</scope>
    <source>
        <strain evidence="2 3">IMCC3317</strain>
    </source>
</reference>
<organism evidence="2 3">
    <name type="scientific">Kordia antarctica</name>
    <dbReference type="NCBI Taxonomy" id="1218801"/>
    <lineage>
        <taxon>Bacteria</taxon>
        <taxon>Pseudomonadati</taxon>
        <taxon>Bacteroidota</taxon>
        <taxon>Flavobacteriia</taxon>
        <taxon>Flavobacteriales</taxon>
        <taxon>Flavobacteriaceae</taxon>
        <taxon>Kordia</taxon>
    </lineage>
</organism>
<evidence type="ECO:0000256" key="1">
    <source>
        <dbReference type="SAM" id="Phobius"/>
    </source>
</evidence>
<dbReference type="EMBL" id="CP019288">
    <property type="protein sequence ID" value="QHI37105.1"/>
    <property type="molecule type" value="Genomic_DNA"/>
</dbReference>
<dbReference type="AlphaFoldDB" id="A0A7L4ZKF3"/>
<evidence type="ECO:0000313" key="3">
    <source>
        <dbReference type="Proteomes" id="UP000464657"/>
    </source>
</evidence>
<keyword evidence="1" id="KW-1133">Transmembrane helix</keyword>
<gene>
    <name evidence="2" type="ORF">IMCC3317_24830</name>
</gene>
<dbReference type="KEGG" id="kan:IMCC3317_24830"/>
<dbReference type="Pfam" id="PF19578">
    <property type="entry name" value="DUF6090"/>
    <property type="match status" value="1"/>
</dbReference>
<dbReference type="InterPro" id="IPR045749">
    <property type="entry name" value="DUF6090"/>
</dbReference>
<accession>A0A7L4ZKF3</accession>
<protein>
    <submittedName>
        <fullName evidence="2">Uncharacterized protein</fullName>
    </submittedName>
</protein>
<keyword evidence="3" id="KW-1185">Reference proteome</keyword>
<keyword evidence="1" id="KW-0812">Transmembrane</keyword>
<keyword evidence="1" id="KW-0472">Membrane</keyword>
<dbReference type="Proteomes" id="UP000464657">
    <property type="component" value="Chromosome"/>
</dbReference>
<evidence type="ECO:0000313" key="2">
    <source>
        <dbReference type="EMBL" id="QHI37105.1"/>
    </source>
</evidence>
<name>A0A7L4ZKF3_9FLAO</name>
<feature type="transmembrane region" description="Helical" evidence="1">
    <location>
        <begin position="20"/>
        <end position="41"/>
    </location>
</feature>
<proteinExistence type="predicted"/>